<evidence type="ECO:0000256" key="1">
    <source>
        <dbReference type="SAM" id="MobiDB-lite"/>
    </source>
</evidence>
<reference evidence="3 4" key="1">
    <citation type="journal article" date="2023" name="Proc. Natl. Acad. Sci. U.S.A.">
        <title>A global phylogenomic analysis of the shiitake genus Lentinula.</title>
        <authorList>
            <person name="Sierra-Patev S."/>
            <person name="Min B."/>
            <person name="Naranjo-Ortiz M."/>
            <person name="Looney B."/>
            <person name="Konkel Z."/>
            <person name="Slot J.C."/>
            <person name="Sakamoto Y."/>
            <person name="Steenwyk J.L."/>
            <person name="Rokas A."/>
            <person name="Carro J."/>
            <person name="Camarero S."/>
            <person name="Ferreira P."/>
            <person name="Molpeceres G."/>
            <person name="Ruiz-Duenas F.J."/>
            <person name="Serrano A."/>
            <person name="Henrissat B."/>
            <person name="Drula E."/>
            <person name="Hughes K.W."/>
            <person name="Mata J.L."/>
            <person name="Ishikawa N.K."/>
            <person name="Vargas-Isla R."/>
            <person name="Ushijima S."/>
            <person name="Smith C.A."/>
            <person name="Donoghue J."/>
            <person name="Ahrendt S."/>
            <person name="Andreopoulos W."/>
            <person name="He G."/>
            <person name="LaButti K."/>
            <person name="Lipzen A."/>
            <person name="Ng V."/>
            <person name="Riley R."/>
            <person name="Sandor L."/>
            <person name="Barry K."/>
            <person name="Martinez A.T."/>
            <person name="Xiao Y."/>
            <person name="Gibbons J.G."/>
            <person name="Terashima K."/>
            <person name="Grigoriev I.V."/>
            <person name="Hibbett D."/>
        </authorList>
    </citation>
    <scope>NUCLEOTIDE SEQUENCE [LARGE SCALE GENOMIC DNA]</scope>
    <source>
        <strain evidence="3 4">TFB7810</strain>
    </source>
</reference>
<proteinExistence type="predicted"/>
<organism evidence="3 4">
    <name type="scientific">Lentinula detonsa</name>
    <dbReference type="NCBI Taxonomy" id="2804962"/>
    <lineage>
        <taxon>Eukaryota</taxon>
        <taxon>Fungi</taxon>
        <taxon>Dikarya</taxon>
        <taxon>Basidiomycota</taxon>
        <taxon>Agaricomycotina</taxon>
        <taxon>Agaricomycetes</taxon>
        <taxon>Agaricomycetidae</taxon>
        <taxon>Agaricales</taxon>
        <taxon>Marasmiineae</taxon>
        <taxon>Omphalotaceae</taxon>
        <taxon>Lentinula</taxon>
    </lineage>
</organism>
<keyword evidence="2" id="KW-0732">Signal</keyword>
<feature type="chain" id="PRO_5040861973" evidence="2">
    <location>
        <begin position="24"/>
        <end position="78"/>
    </location>
</feature>
<sequence>MHRSWSLLSIAFIFLISLSLKVADESSVTQSGITIERPQHLIPLEQRDHHQMEGTLKSNPLRRPQTEKRPMQYEPNYL</sequence>
<evidence type="ECO:0000256" key="2">
    <source>
        <dbReference type="SAM" id="SignalP"/>
    </source>
</evidence>
<feature type="signal peptide" evidence="2">
    <location>
        <begin position="1"/>
        <end position="23"/>
    </location>
</feature>
<dbReference type="EMBL" id="JANVFU010000014">
    <property type="protein sequence ID" value="KAJ3740324.1"/>
    <property type="molecule type" value="Genomic_DNA"/>
</dbReference>
<dbReference type="AlphaFoldDB" id="A0A9W8NSZ9"/>
<evidence type="ECO:0000313" key="4">
    <source>
        <dbReference type="Proteomes" id="UP001142393"/>
    </source>
</evidence>
<protein>
    <submittedName>
        <fullName evidence="3">Uncharacterized protein</fullName>
    </submittedName>
</protein>
<dbReference type="Proteomes" id="UP001142393">
    <property type="component" value="Unassembled WGS sequence"/>
</dbReference>
<comment type="caution">
    <text evidence="3">The sequence shown here is derived from an EMBL/GenBank/DDBJ whole genome shotgun (WGS) entry which is preliminary data.</text>
</comment>
<keyword evidence="4" id="KW-1185">Reference proteome</keyword>
<evidence type="ECO:0000313" key="3">
    <source>
        <dbReference type="EMBL" id="KAJ3740324.1"/>
    </source>
</evidence>
<gene>
    <name evidence="3" type="ORF">DFH05DRAFT_1508372</name>
</gene>
<name>A0A9W8NSZ9_9AGAR</name>
<feature type="region of interest" description="Disordered" evidence="1">
    <location>
        <begin position="45"/>
        <end position="78"/>
    </location>
</feature>
<accession>A0A9W8NSZ9</accession>